<dbReference type="Proteomes" id="UP000789752">
    <property type="component" value="Unassembled WGS sequence"/>
</dbReference>
<reference evidence="2 3" key="1">
    <citation type="submission" date="2021-04" db="EMBL/GenBank/DDBJ databases">
        <authorList>
            <person name="Vanwijnsberghe S."/>
        </authorList>
    </citation>
    <scope>NUCLEOTIDE SEQUENCE [LARGE SCALE GENOMIC DNA]</scope>
    <source>
        <strain evidence="2 3">LMG 32171</strain>
    </source>
</reference>
<dbReference type="PROSITE" id="PS51257">
    <property type="entry name" value="PROKAR_LIPOPROTEIN"/>
    <property type="match status" value="1"/>
</dbReference>
<evidence type="ECO:0000256" key="1">
    <source>
        <dbReference type="SAM" id="MobiDB-lite"/>
    </source>
</evidence>
<dbReference type="EMBL" id="CAJQYY010000012">
    <property type="protein sequence ID" value="CAG4898598.1"/>
    <property type="molecule type" value="Genomic_DNA"/>
</dbReference>
<sequence length="254" mass="26845">MKLPFTVLACAWLLAGCADPAARARLGIQDSAITQTGFGATQDAAAGAPDRQWIDTYAPVTNRRAALASVQHKLDGIVGDDYFHTKAQCWIEAGREAFEAGDQWGFVEETIGAAAVLYASMERGAAMPAGRPAMRTVVTVRPDLWAIVDVVRRDPAFASCPDAAAPLACAEVALMHAGHDAWRRSFGEAEARVATAENLLRTSARTTLACSTQHSSAPASPAQAQDVVDAESVKHPAAPNARHRGQRRPGFSGG</sequence>
<protein>
    <recommendedName>
        <fullName evidence="4">Lipoprotein</fullName>
    </recommendedName>
</protein>
<evidence type="ECO:0008006" key="4">
    <source>
        <dbReference type="Google" id="ProtNLM"/>
    </source>
</evidence>
<keyword evidence="3" id="KW-1185">Reference proteome</keyword>
<dbReference type="RefSeq" id="WP_228978335.1">
    <property type="nucleotide sequence ID" value="NZ_CAJQYY010000012.1"/>
</dbReference>
<evidence type="ECO:0000313" key="2">
    <source>
        <dbReference type="EMBL" id="CAG4898598.1"/>
    </source>
</evidence>
<name>A0ABM8U3U8_9BURK</name>
<comment type="caution">
    <text evidence="2">The sequence shown here is derived from an EMBL/GenBank/DDBJ whole genome shotgun (WGS) entry which is preliminary data.</text>
</comment>
<accession>A0ABM8U3U8</accession>
<gene>
    <name evidence="2" type="ORF">R54767_02412</name>
</gene>
<evidence type="ECO:0000313" key="3">
    <source>
        <dbReference type="Proteomes" id="UP000789752"/>
    </source>
</evidence>
<feature type="compositionally biased region" description="Low complexity" evidence="1">
    <location>
        <begin position="215"/>
        <end position="225"/>
    </location>
</feature>
<feature type="region of interest" description="Disordered" evidence="1">
    <location>
        <begin position="212"/>
        <end position="254"/>
    </location>
</feature>
<organism evidence="2 3">
    <name type="scientific">Paraburkholderia gardini</name>
    <dbReference type="NCBI Taxonomy" id="2823469"/>
    <lineage>
        <taxon>Bacteria</taxon>
        <taxon>Pseudomonadati</taxon>
        <taxon>Pseudomonadota</taxon>
        <taxon>Betaproteobacteria</taxon>
        <taxon>Burkholderiales</taxon>
        <taxon>Burkholderiaceae</taxon>
        <taxon>Paraburkholderia</taxon>
    </lineage>
</organism>
<proteinExistence type="predicted"/>